<reference evidence="3 4" key="1">
    <citation type="submission" date="2019-12" db="EMBL/GenBank/DDBJ databases">
        <authorList>
            <person name="Floudas D."/>
            <person name="Bentzer J."/>
            <person name="Ahren D."/>
            <person name="Johansson T."/>
            <person name="Persson P."/>
            <person name="Tunlid A."/>
        </authorList>
    </citation>
    <scope>NUCLEOTIDE SEQUENCE [LARGE SCALE GENOMIC DNA]</scope>
    <source>
        <strain evidence="3 4">CBS 102.39</strain>
    </source>
</reference>
<dbReference type="AlphaFoldDB" id="A0A8H4R0J4"/>
<organism evidence="3 4">
    <name type="scientific">Agrocybe pediades</name>
    <dbReference type="NCBI Taxonomy" id="84607"/>
    <lineage>
        <taxon>Eukaryota</taxon>
        <taxon>Fungi</taxon>
        <taxon>Dikarya</taxon>
        <taxon>Basidiomycota</taxon>
        <taxon>Agaricomycotina</taxon>
        <taxon>Agaricomycetes</taxon>
        <taxon>Agaricomycetidae</taxon>
        <taxon>Agaricales</taxon>
        <taxon>Agaricineae</taxon>
        <taxon>Strophariaceae</taxon>
        <taxon>Agrocybe</taxon>
    </lineage>
</organism>
<feature type="region of interest" description="Disordered" evidence="1">
    <location>
        <begin position="771"/>
        <end position="791"/>
    </location>
</feature>
<feature type="region of interest" description="Disordered" evidence="1">
    <location>
        <begin position="939"/>
        <end position="990"/>
    </location>
</feature>
<feature type="compositionally biased region" description="Basic residues" evidence="1">
    <location>
        <begin position="318"/>
        <end position="328"/>
    </location>
</feature>
<feature type="compositionally biased region" description="Low complexity" evidence="1">
    <location>
        <begin position="598"/>
        <end position="613"/>
    </location>
</feature>
<feature type="compositionally biased region" description="Acidic residues" evidence="1">
    <location>
        <begin position="333"/>
        <end position="343"/>
    </location>
</feature>
<evidence type="ECO:0000313" key="4">
    <source>
        <dbReference type="Proteomes" id="UP000521872"/>
    </source>
</evidence>
<protein>
    <recommendedName>
        <fullName evidence="2">Arrestin C-terminal-like domain-containing protein</fullName>
    </recommendedName>
</protein>
<dbReference type="SMART" id="SM01017">
    <property type="entry name" value="Arrestin_C"/>
    <property type="match status" value="1"/>
</dbReference>
<feature type="region of interest" description="Disordered" evidence="1">
    <location>
        <begin position="648"/>
        <end position="683"/>
    </location>
</feature>
<name>A0A8H4R0J4_9AGAR</name>
<feature type="region of interest" description="Disordered" evidence="1">
    <location>
        <begin position="318"/>
        <end position="347"/>
    </location>
</feature>
<feature type="compositionally biased region" description="Gly residues" evidence="1">
    <location>
        <begin position="412"/>
        <end position="429"/>
    </location>
</feature>
<sequence length="990" mass="101194">MLPHKAWAAGDAIGAIMKFSPLAKGVRVASVISALCEITKVYARSGTQEDTRVVVSTRHEIVDGRAVEVETMSGGMVRDGDRDRQRSGGGGSGGSGGLGLSSVLPSPAVSRPASAQGHHHHHPLPLASTSTAEDEEARDRERGYENHDVVTYITLPVPPSSLFPCTLSGGSTPPISLGVSGPHSSSSQPGSTYPSPPSSAGLSSTPLHMSTSSGASSSAALPSFPPVVVTPSHTLEPISVSHRIRWTIYIVNRDGHISELRCSLPVIILDGRLKDEARDASLLSRRLMIRSAGLVSQVHPGADEEAWGLTHHLVRPYHAHHHHHHHHHADGSTPDEGDDDLEGEGDRELPSYTAHVRDRVANMFLPEAATVRVSNPWVNHMGSGTASPASPALGVDVDPLAVAAAASAASGSGSGVGSEGGAGSSGLGAPGVGVDSQVSLAGAAPGLHPMAQLPQSGSMGSGATTPLEWVNSELMLSLSDDPLCRLAPAGASSSGAAGVESNIAPSALALASGMRTPPSVMQYMSSGPSSRWGSRVGSRAGSPERSGGGDGERSRPGSRPGSPMFGHSSLGEGAGGATATSAPGPAAIGYVYEPLPSAPTASAASSMTDASSSHHGHGHGHGHEGHGTRSFQSLFKATIKPFTALSLHGHKHRHEDKDKDHKHSHSHSSGRTSRDHSHSPGESAMAINPLQMVNSTASAGSAGSYTASTIDDGGAATIATTSTTTFSPSTSASASADSLRMALPTSLSATTLPGQLPNSASTSQLPAMQRTDIPLANPILRPTPVRSHTTTSDVLDAPSLLHRALSEVPDYSIASRGFIGGVPPLSSMRGLPSYDEAVHSPVGSPRGGARSTQQQLGSSLSPPPMSRSEPDIAGRFAARAGASALVPVSGLSAALAGQRTPHAPHAPPSTVDVEGEEEEGTGILQRLESAHALSDFGLGLGNGGRGAGSANIDADSSGTSTPRSGEEESEEDEDEDGIQMRVRAQTVTQR</sequence>
<feature type="region of interest" description="Disordered" evidence="1">
    <location>
        <begin position="174"/>
        <end position="216"/>
    </location>
</feature>
<keyword evidence="4" id="KW-1185">Reference proteome</keyword>
<feature type="region of interest" description="Disordered" evidence="1">
    <location>
        <begin position="598"/>
        <end position="628"/>
    </location>
</feature>
<dbReference type="InterPro" id="IPR011022">
    <property type="entry name" value="Arrestin_C-like"/>
</dbReference>
<evidence type="ECO:0000259" key="2">
    <source>
        <dbReference type="SMART" id="SM01017"/>
    </source>
</evidence>
<feature type="domain" description="Arrestin C-terminal-like" evidence="2">
    <location>
        <begin position="1"/>
        <end position="273"/>
    </location>
</feature>
<accession>A0A8H4R0J4</accession>
<dbReference type="EMBL" id="JAACJL010000015">
    <property type="protein sequence ID" value="KAF4621110.1"/>
    <property type="molecule type" value="Genomic_DNA"/>
</dbReference>
<feature type="compositionally biased region" description="Polar residues" evidence="1">
    <location>
        <begin position="850"/>
        <end position="860"/>
    </location>
</feature>
<feature type="compositionally biased region" description="Polar residues" evidence="1">
    <location>
        <begin position="954"/>
        <end position="963"/>
    </location>
</feature>
<feature type="region of interest" description="Disordered" evidence="1">
    <location>
        <begin position="409"/>
        <end position="429"/>
    </location>
</feature>
<evidence type="ECO:0000256" key="1">
    <source>
        <dbReference type="SAM" id="MobiDB-lite"/>
    </source>
</evidence>
<dbReference type="Proteomes" id="UP000521872">
    <property type="component" value="Unassembled WGS sequence"/>
</dbReference>
<gene>
    <name evidence="3" type="ORF">D9613_000148</name>
</gene>
<feature type="compositionally biased region" description="Gly residues" evidence="1">
    <location>
        <begin position="87"/>
        <end position="99"/>
    </location>
</feature>
<feature type="compositionally biased region" description="Low complexity" evidence="1">
    <location>
        <begin position="176"/>
        <end position="201"/>
    </location>
</feature>
<feature type="compositionally biased region" description="Acidic residues" evidence="1">
    <location>
        <begin position="967"/>
        <end position="977"/>
    </location>
</feature>
<feature type="region of interest" description="Disordered" evidence="1">
    <location>
        <begin position="897"/>
        <end position="920"/>
    </location>
</feature>
<feature type="region of interest" description="Disordered" evidence="1">
    <location>
        <begin position="836"/>
        <end position="871"/>
    </location>
</feature>
<comment type="caution">
    <text evidence="3">The sequence shown here is derived from an EMBL/GenBank/DDBJ whole genome shotgun (WGS) entry which is preliminary data.</text>
</comment>
<proteinExistence type="predicted"/>
<feature type="compositionally biased region" description="Low complexity" evidence="1">
    <location>
        <begin position="100"/>
        <end position="115"/>
    </location>
</feature>
<feature type="region of interest" description="Disordered" evidence="1">
    <location>
        <begin position="69"/>
        <end position="145"/>
    </location>
</feature>
<feature type="region of interest" description="Disordered" evidence="1">
    <location>
        <begin position="519"/>
        <end position="580"/>
    </location>
</feature>
<feature type="compositionally biased region" description="Polar residues" evidence="1">
    <location>
        <begin position="522"/>
        <end position="532"/>
    </location>
</feature>
<evidence type="ECO:0000313" key="3">
    <source>
        <dbReference type="EMBL" id="KAF4621110.1"/>
    </source>
</evidence>